<dbReference type="STRING" id="1903181.BTN85_0801"/>
<dbReference type="EMBL" id="MSDW01000001">
    <property type="protein sequence ID" value="OKY78313.1"/>
    <property type="molecule type" value="Genomic_DNA"/>
</dbReference>
<organism evidence="2 3">
    <name type="scientific">Methanohalarchaeum thermophilum</name>
    <dbReference type="NCBI Taxonomy" id="1903181"/>
    <lineage>
        <taxon>Archaea</taxon>
        <taxon>Methanobacteriati</taxon>
        <taxon>Methanobacteriota</taxon>
        <taxon>Methanonatronarchaeia</taxon>
        <taxon>Methanonatronarchaeales</taxon>
        <taxon>Methanonatronarchaeaceae</taxon>
        <taxon>Candidatus Methanohalarchaeum</taxon>
    </lineage>
</organism>
<dbReference type="Gene3D" id="3.40.1440.10">
    <property type="entry name" value="GIY-YIG endonuclease"/>
    <property type="match status" value="1"/>
</dbReference>
<gene>
    <name evidence="2" type="ORF">BTN85_0801</name>
</gene>
<reference evidence="2" key="1">
    <citation type="submission" date="2016-12" db="EMBL/GenBank/DDBJ databases">
        <title>Discovery of methanogenic haloarchaea.</title>
        <authorList>
            <person name="Sorokin D.Y."/>
            <person name="Makarova K.S."/>
            <person name="Abbas B."/>
            <person name="Ferrer M."/>
            <person name="Golyshin P.N."/>
        </authorList>
    </citation>
    <scope>NUCLEOTIDE SEQUENCE [LARGE SCALE GENOMIC DNA]</scope>
    <source>
        <strain evidence="2">HMET1</strain>
    </source>
</reference>
<dbReference type="InParanoid" id="A0A1Q6DVD7"/>
<proteinExistence type="predicted"/>
<evidence type="ECO:0000259" key="1">
    <source>
        <dbReference type="Pfam" id="PF01541"/>
    </source>
</evidence>
<dbReference type="InterPro" id="IPR000305">
    <property type="entry name" value="GIY-YIG_endonuc"/>
</dbReference>
<evidence type="ECO:0000313" key="2">
    <source>
        <dbReference type="EMBL" id="OKY78313.1"/>
    </source>
</evidence>
<dbReference type="Proteomes" id="UP000185744">
    <property type="component" value="Unassembled WGS sequence"/>
</dbReference>
<dbReference type="InterPro" id="IPR035901">
    <property type="entry name" value="GIY-YIG_endonuc_sf"/>
</dbReference>
<keyword evidence="2" id="KW-0378">Hydrolase</keyword>
<dbReference type="AlphaFoldDB" id="A0A1Q6DVD7"/>
<evidence type="ECO:0000313" key="3">
    <source>
        <dbReference type="Proteomes" id="UP000185744"/>
    </source>
</evidence>
<keyword evidence="2" id="KW-0255">Endonuclease</keyword>
<protein>
    <submittedName>
        <fullName evidence="2">GIY-YIG superfamily endonuclease</fullName>
    </submittedName>
</protein>
<sequence length="280" mass="33022">MIGESYWSNWIQLNHSQVLESDVKHVDGVYKIRARELPGYVYIGETSNLRRRIRTLDRKINQGEIPFRDPHTAAPCLWAINQEFGPKLEVSYQNLPEADDRIRKGYEAFLIAQHRKKYGYSPIANFGRILPGYVQSSYREKGKRGEKTQDIELKLEKIPEKMIDAPPLDWKKLEKVRSNDWLNLSWTKPRKMNLENIKKIPMKNGFYRIWKDSKEILTYIGQSKKLKNRLKTHNRKMKDNYSFSVAIKEDLTKKPQNLATETEMIGVHFKAKNEPPKKQF</sequence>
<keyword evidence="3" id="KW-1185">Reference proteome</keyword>
<accession>A0A1Q6DVD7</accession>
<name>A0A1Q6DVD7_METT1</name>
<dbReference type="Pfam" id="PF01541">
    <property type="entry name" value="GIY-YIG"/>
    <property type="match status" value="1"/>
</dbReference>
<dbReference type="GO" id="GO:0004519">
    <property type="term" value="F:endonuclease activity"/>
    <property type="evidence" value="ECO:0007669"/>
    <property type="project" value="UniProtKB-KW"/>
</dbReference>
<keyword evidence="2" id="KW-0540">Nuclease</keyword>
<dbReference type="SUPFAM" id="SSF82771">
    <property type="entry name" value="GIY-YIG endonuclease"/>
    <property type="match status" value="1"/>
</dbReference>
<feature type="domain" description="GIY-YIG" evidence="1">
    <location>
        <begin position="204"/>
        <end position="245"/>
    </location>
</feature>
<comment type="caution">
    <text evidence="2">The sequence shown here is derived from an EMBL/GenBank/DDBJ whole genome shotgun (WGS) entry which is preliminary data.</text>
</comment>